<sequence>MEVGHHHKERMVGAEEALKAELNTARLEPFGCRQSGCINDGMGFLTDHGPLFVKFNSNSEGVEMFRGEFESLVALSGTERISVPQPLKLIKQGDGSAMLVLEYLDMHQLSDFAALGEQVARLHLHNSEQKRKVLKSEQTITRQEKPGYQEMFGFQVPTFAGYSRQSNAWDSSWVNFFARKMDDYVNLVERKHNDRDARPLWHSLVPHLPKLFTGVSVEPALLHGDLWRGNIAQTHLGPGK</sequence>
<organism evidence="9 10">
    <name type="scientific">Elysia crispata</name>
    <name type="common">lettuce slug</name>
    <dbReference type="NCBI Taxonomy" id="231223"/>
    <lineage>
        <taxon>Eukaryota</taxon>
        <taxon>Metazoa</taxon>
        <taxon>Spiralia</taxon>
        <taxon>Lophotrochozoa</taxon>
        <taxon>Mollusca</taxon>
        <taxon>Gastropoda</taxon>
        <taxon>Heterobranchia</taxon>
        <taxon>Euthyneura</taxon>
        <taxon>Panpulmonata</taxon>
        <taxon>Sacoglossa</taxon>
        <taxon>Placobranchoidea</taxon>
        <taxon>Plakobranchidae</taxon>
        <taxon>Elysia</taxon>
    </lineage>
</organism>
<name>A0AAE0Y3K9_9GAST</name>
<dbReference type="EC" id="2.7.1.172" evidence="2"/>
<dbReference type="GO" id="GO:0005737">
    <property type="term" value="C:cytoplasm"/>
    <property type="evidence" value="ECO:0007669"/>
    <property type="project" value="UniProtKB-ARBA"/>
</dbReference>
<evidence type="ECO:0000256" key="8">
    <source>
        <dbReference type="PIRNR" id="PIRNR006221"/>
    </source>
</evidence>
<keyword evidence="3 8" id="KW-0808">Transferase</keyword>
<evidence type="ECO:0000256" key="4">
    <source>
        <dbReference type="ARBA" id="ARBA00022741"/>
    </source>
</evidence>
<dbReference type="GO" id="GO:0102193">
    <property type="term" value="F:protein-ribulosamine 3-kinase activity"/>
    <property type="evidence" value="ECO:0007669"/>
    <property type="project" value="UniProtKB-EC"/>
</dbReference>
<gene>
    <name evidence="9" type="ORF">RRG08_045015</name>
</gene>
<dbReference type="AlphaFoldDB" id="A0AAE0Y3K9"/>
<keyword evidence="5 8" id="KW-0418">Kinase</keyword>
<evidence type="ECO:0000256" key="1">
    <source>
        <dbReference type="ARBA" id="ARBA00009460"/>
    </source>
</evidence>
<keyword evidence="10" id="KW-1185">Reference proteome</keyword>
<comment type="caution">
    <text evidence="9">The sequence shown here is derived from an EMBL/GenBank/DDBJ whole genome shotgun (WGS) entry which is preliminary data.</text>
</comment>
<comment type="similarity">
    <text evidence="1 8">Belongs to the fructosamine kinase family.</text>
</comment>
<proteinExistence type="inferred from homology"/>
<reference evidence="9" key="1">
    <citation type="journal article" date="2023" name="G3 (Bethesda)">
        <title>A reference genome for the long-term kleptoplast-retaining sea slug Elysia crispata morphotype clarki.</title>
        <authorList>
            <person name="Eastman K.E."/>
            <person name="Pendleton A.L."/>
            <person name="Shaikh M.A."/>
            <person name="Suttiyut T."/>
            <person name="Ogas R."/>
            <person name="Tomko P."/>
            <person name="Gavelis G."/>
            <person name="Widhalm J.R."/>
            <person name="Wisecaver J.H."/>
        </authorList>
    </citation>
    <scope>NUCLEOTIDE SEQUENCE</scope>
    <source>
        <strain evidence="9">ECLA1</strain>
    </source>
</reference>
<dbReference type="SUPFAM" id="SSF56112">
    <property type="entry name" value="Protein kinase-like (PK-like)"/>
    <property type="match status" value="1"/>
</dbReference>
<dbReference type="InterPro" id="IPR016477">
    <property type="entry name" value="Fructo-/Ketosamine-3-kinase"/>
</dbReference>
<dbReference type="GO" id="GO:0016301">
    <property type="term" value="F:kinase activity"/>
    <property type="evidence" value="ECO:0007669"/>
    <property type="project" value="UniProtKB-UniRule"/>
</dbReference>
<evidence type="ECO:0000256" key="2">
    <source>
        <dbReference type="ARBA" id="ARBA00011961"/>
    </source>
</evidence>
<dbReference type="PIRSF" id="PIRSF006221">
    <property type="entry name" value="Ketosamine-3-kinase"/>
    <property type="match status" value="1"/>
</dbReference>
<keyword evidence="6" id="KW-0067">ATP-binding</keyword>
<dbReference type="InterPro" id="IPR011009">
    <property type="entry name" value="Kinase-like_dom_sf"/>
</dbReference>
<comment type="catalytic activity">
    <reaction evidence="7">
        <text>N(6)-D-ribulosyl-L-lysyl-[protein] + ATP = N(6)-(3-O-phospho-D-ribulosyl)-L-lysyl-[protein] + ADP + H(+)</text>
        <dbReference type="Rhea" id="RHEA:48432"/>
        <dbReference type="Rhea" id="RHEA-COMP:12103"/>
        <dbReference type="Rhea" id="RHEA-COMP:12104"/>
        <dbReference type="ChEBI" id="CHEBI:15378"/>
        <dbReference type="ChEBI" id="CHEBI:30616"/>
        <dbReference type="ChEBI" id="CHEBI:90418"/>
        <dbReference type="ChEBI" id="CHEBI:90420"/>
        <dbReference type="ChEBI" id="CHEBI:456216"/>
        <dbReference type="EC" id="2.7.1.172"/>
    </reaction>
    <physiologicalReaction direction="left-to-right" evidence="7">
        <dbReference type="Rhea" id="RHEA:48433"/>
    </physiologicalReaction>
</comment>
<accession>A0AAE0Y3K9</accession>
<dbReference type="FunFam" id="3.30.200.20:FF:000264">
    <property type="entry name" value="Protein-ribulosamine 3-kinase, chloroplastic"/>
    <property type="match status" value="1"/>
</dbReference>
<keyword evidence="4" id="KW-0547">Nucleotide-binding</keyword>
<evidence type="ECO:0000313" key="10">
    <source>
        <dbReference type="Proteomes" id="UP001283361"/>
    </source>
</evidence>
<evidence type="ECO:0000256" key="6">
    <source>
        <dbReference type="ARBA" id="ARBA00022840"/>
    </source>
</evidence>
<dbReference type="Pfam" id="PF03881">
    <property type="entry name" value="Fructosamin_kin"/>
    <property type="match status" value="1"/>
</dbReference>
<dbReference type="Gene3D" id="3.30.200.20">
    <property type="entry name" value="Phosphorylase Kinase, domain 1"/>
    <property type="match status" value="1"/>
</dbReference>
<dbReference type="GO" id="GO:0005524">
    <property type="term" value="F:ATP binding"/>
    <property type="evidence" value="ECO:0007669"/>
    <property type="project" value="UniProtKB-KW"/>
</dbReference>
<evidence type="ECO:0000313" key="9">
    <source>
        <dbReference type="EMBL" id="KAK3731956.1"/>
    </source>
</evidence>
<dbReference type="Proteomes" id="UP001283361">
    <property type="component" value="Unassembled WGS sequence"/>
</dbReference>
<evidence type="ECO:0000256" key="3">
    <source>
        <dbReference type="ARBA" id="ARBA00022679"/>
    </source>
</evidence>
<evidence type="ECO:0000256" key="5">
    <source>
        <dbReference type="ARBA" id="ARBA00022777"/>
    </source>
</evidence>
<protein>
    <recommendedName>
        <fullName evidence="2">protein-ribulosamine 3-kinase</fullName>
        <ecNumber evidence="2">2.7.1.172</ecNumber>
    </recommendedName>
</protein>
<dbReference type="Gene3D" id="3.90.1200.10">
    <property type="match status" value="1"/>
</dbReference>
<dbReference type="PANTHER" id="PTHR12149">
    <property type="entry name" value="FRUCTOSAMINE 3 KINASE-RELATED PROTEIN"/>
    <property type="match status" value="1"/>
</dbReference>
<evidence type="ECO:0000256" key="7">
    <source>
        <dbReference type="ARBA" id="ARBA00048655"/>
    </source>
</evidence>
<dbReference type="EMBL" id="JAWDGP010006982">
    <property type="protein sequence ID" value="KAK3731956.1"/>
    <property type="molecule type" value="Genomic_DNA"/>
</dbReference>
<dbReference type="PANTHER" id="PTHR12149:SF8">
    <property type="entry name" value="PROTEIN-RIBULOSAMINE 3-KINASE"/>
    <property type="match status" value="1"/>
</dbReference>